<feature type="domain" description="Glycosyltransferase RgtA/B/C/D-like" evidence="9">
    <location>
        <begin position="75"/>
        <end position="226"/>
    </location>
</feature>
<evidence type="ECO:0000256" key="5">
    <source>
        <dbReference type="ARBA" id="ARBA00022692"/>
    </source>
</evidence>
<feature type="transmembrane region" description="Helical" evidence="8">
    <location>
        <begin position="359"/>
        <end position="382"/>
    </location>
</feature>
<dbReference type="Proteomes" id="UP000615026">
    <property type="component" value="Unassembled WGS sequence"/>
</dbReference>
<dbReference type="PANTHER" id="PTHR33908">
    <property type="entry name" value="MANNOSYLTRANSFERASE YKCB-RELATED"/>
    <property type="match status" value="1"/>
</dbReference>
<feature type="transmembrane region" description="Helical" evidence="8">
    <location>
        <begin position="271"/>
        <end position="295"/>
    </location>
</feature>
<evidence type="ECO:0000256" key="1">
    <source>
        <dbReference type="ARBA" id="ARBA00004651"/>
    </source>
</evidence>
<dbReference type="AlphaFoldDB" id="A0A928ZYR3"/>
<evidence type="ECO:0000256" key="8">
    <source>
        <dbReference type="SAM" id="Phobius"/>
    </source>
</evidence>
<feature type="transmembrane region" description="Helical" evidence="8">
    <location>
        <begin position="180"/>
        <end position="204"/>
    </location>
</feature>
<name>A0A928ZYR3_LEPEC</name>
<keyword evidence="11" id="KW-1185">Reference proteome</keyword>
<dbReference type="EMBL" id="JADEXP010000340">
    <property type="protein sequence ID" value="MBE9069912.1"/>
    <property type="molecule type" value="Genomic_DNA"/>
</dbReference>
<dbReference type="RefSeq" id="WP_193995799.1">
    <property type="nucleotide sequence ID" value="NZ_JADEXP010000340.1"/>
</dbReference>
<feature type="transmembrane region" description="Helical" evidence="8">
    <location>
        <begin position="333"/>
        <end position="352"/>
    </location>
</feature>
<dbReference type="GO" id="GO:0016763">
    <property type="term" value="F:pentosyltransferase activity"/>
    <property type="evidence" value="ECO:0007669"/>
    <property type="project" value="TreeGrafter"/>
</dbReference>
<dbReference type="GO" id="GO:0009103">
    <property type="term" value="P:lipopolysaccharide biosynthetic process"/>
    <property type="evidence" value="ECO:0007669"/>
    <property type="project" value="UniProtKB-ARBA"/>
</dbReference>
<feature type="transmembrane region" description="Helical" evidence="8">
    <location>
        <begin position="216"/>
        <end position="236"/>
    </location>
</feature>
<reference evidence="10" key="1">
    <citation type="submission" date="2020-10" db="EMBL/GenBank/DDBJ databases">
        <authorList>
            <person name="Castelo-Branco R."/>
            <person name="Eusebio N."/>
            <person name="Adriana R."/>
            <person name="Vieira A."/>
            <person name="Brugerolle De Fraissinette N."/>
            <person name="Rezende De Castro R."/>
            <person name="Schneider M.P."/>
            <person name="Vasconcelos V."/>
            <person name="Leao P.N."/>
        </authorList>
    </citation>
    <scope>NUCLEOTIDE SEQUENCE</scope>
    <source>
        <strain evidence="10">LEGE 11479</strain>
    </source>
</reference>
<protein>
    <submittedName>
        <fullName evidence="10">Glycosyltransferase family 39 protein</fullName>
    </submittedName>
</protein>
<keyword evidence="6 8" id="KW-1133">Transmembrane helix</keyword>
<evidence type="ECO:0000313" key="11">
    <source>
        <dbReference type="Proteomes" id="UP000615026"/>
    </source>
</evidence>
<evidence type="ECO:0000256" key="7">
    <source>
        <dbReference type="ARBA" id="ARBA00023136"/>
    </source>
</evidence>
<feature type="transmembrane region" description="Helical" evidence="8">
    <location>
        <begin position="89"/>
        <end position="107"/>
    </location>
</feature>
<evidence type="ECO:0000313" key="10">
    <source>
        <dbReference type="EMBL" id="MBE9069912.1"/>
    </source>
</evidence>
<keyword evidence="3" id="KW-0328">Glycosyltransferase</keyword>
<dbReference type="PANTHER" id="PTHR33908:SF3">
    <property type="entry name" value="UNDECAPRENYL PHOSPHATE-ALPHA-4-AMINO-4-DEOXY-L-ARABINOSE ARABINOSYL TRANSFERASE"/>
    <property type="match status" value="1"/>
</dbReference>
<gene>
    <name evidence="10" type="ORF">IQ260_25045</name>
</gene>
<dbReference type="InterPro" id="IPR038731">
    <property type="entry name" value="RgtA/B/C-like"/>
</dbReference>
<proteinExistence type="predicted"/>
<organism evidence="10 11">
    <name type="scientific">Leptolyngbya cf. ectocarpi LEGE 11479</name>
    <dbReference type="NCBI Taxonomy" id="1828722"/>
    <lineage>
        <taxon>Bacteria</taxon>
        <taxon>Bacillati</taxon>
        <taxon>Cyanobacteriota</taxon>
        <taxon>Cyanophyceae</taxon>
        <taxon>Leptolyngbyales</taxon>
        <taxon>Leptolyngbyaceae</taxon>
        <taxon>Leptolyngbya group</taxon>
        <taxon>Leptolyngbya</taxon>
    </lineage>
</organism>
<evidence type="ECO:0000256" key="2">
    <source>
        <dbReference type="ARBA" id="ARBA00022475"/>
    </source>
</evidence>
<evidence type="ECO:0000256" key="3">
    <source>
        <dbReference type="ARBA" id="ARBA00022676"/>
    </source>
</evidence>
<evidence type="ECO:0000256" key="4">
    <source>
        <dbReference type="ARBA" id="ARBA00022679"/>
    </source>
</evidence>
<evidence type="ECO:0000259" key="9">
    <source>
        <dbReference type="Pfam" id="PF13231"/>
    </source>
</evidence>
<sequence length="498" mass="56902">MNLNQMSPVGKQRQNSGLQIAQWLPITLVLILATVLCFYRINGEGLWLDELTSIRDAQVLPTQSIANNLVRPLYYILLMVWMKFGSSDAWLRSLSVIFALIAVFLLYRLGRRLFGETEGLIAATLMSLSPLFLNHAQEVRMYALSVCMGVAGTLCLARALTEKQSEAPPSHALLAGWCAFRLLATLTVPLNITLLLPDVLIYWLRFRQQRAALIRFGKWLALLLLLWSPCVLSVLYETSPDSTYASHHPGRKPPGLDNVVRTLKFWTVWPFAVQANAIAATFYKLFTFLVAGLMGAALIQKHKSPQVLWASAWFVIPLVPILFFSYLSVPIWVNRYLLFVSPYLFLVLAAGLSRLWRQWRIAAIAIALAYLIAVSGGLVRYYTVQDRPDYKFIVETIEQYEQPQDVVVWGLFAQRIILNHYYQGSTEFYQNKTRGISTDAEISTWLDNFPDISERLWLVLKVKDQAYPRFEQQIKTRYVIEDAFDYEQGSKVLLLTQQ</sequence>
<keyword evidence="2" id="KW-1003">Cell membrane</keyword>
<feature type="transmembrane region" description="Helical" evidence="8">
    <location>
        <begin position="20"/>
        <end position="41"/>
    </location>
</feature>
<keyword evidence="4" id="KW-0808">Transferase</keyword>
<keyword evidence="5 8" id="KW-0812">Transmembrane</keyword>
<comment type="subcellular location">
    <subcellularLocation>
        <location evidence="1">Cell membrane</location>
        <topology evidence="1">Multi-pass membrane protein</topology>
    </subcellularLocation>
</comment>
<dbReference type="GO" id="GO:0010041">
    <property type="term" value="P:response to iron(III) ion"/>
    <property type="evidence" value="ECO:0007669"/>
    <property type="project" value="TreeGrafter"/>
</dbReference>
<dbReference type="Pfam" id="PF13231">
    <property type="entry name" value="PMT_2"/>
    <property type="match status" value="1"/>
</dbReference>
<keyword evidence="7 8" id="KW-0472">Membrane</keyword>
<feature type="transmembrane region" description="Helical" evidence="8">
    <location>
        <begin position="141"/>
        <end position="160"/>
    </location>
</feature>
<dbReference type="GO" id="GO:0005886">
    <property type="term" value="C:plasma membrane"/>
    <property type="evidence" value="ECO:0007669"/>
    <property type="project" value="UniProtKB-SubCell"/>
</dbReference>
<comment type="caution">
    <text evidence="10">The sequence shown here is derived from an EMBL/GenBank/DDBJ whole genome shotgun (WGS) entry which is preliminary data.</text>
</comment>
<accession>A0A928ZYR3</accession>
<dbReference type="InterPro" id="IPR050297">
    <property type="entry name" value="LipidA_mod_glycosyltrf_83"/>
</dbReference>
<evidence type="ECO:0000256" key="6">
    <source>
        <dbReference type="ARBA" id="ARBA00022989"/>
    </source>
</evidence>
<feature type="transmembrane region" description="Helical" evidence="8">
    <location>
        <begin position="307"/>
        <end position="327"/>
    </location>
</feature>